<keyword evidence="4" id="KW-0572">Peptidoglycan-anchor</keyword>
<dbReference type="Proteomes" id="UP000610303">
    <property type="component" value="Unassembled WGS sequence"/>
</dbReference>
<keyword evidence="5" id="KW-0472">Membrane</keyword>
<keyword evidence="9" id="KW-1185">Reference proteome</keyword>
<keyword evidence="1" id="KW-0134">Cell wall</keyword>
<name>A0A918CAU1_AGRME</name>
<proteinExistence type="predicted"/>
<comment type="caution">
    <text evidence="8">The sequence shown here is derived from an EMBL/GenBank/DDBJ whole genome shotgun (WGS) entry which is preliminary data.</text>
</comment>
<dbReference type="InterPro" id="IPR027372">
    <property type="entry name" value="Phytase-like_dom"/>
</dbReference>
<feature type="transmembrane region" description="Helical" evidence="5">
    <location>
        <begin position="913"/>
        <end position="932"/>
    </location>
</feature>
<evidence type="ECO:0000256" key="3">
    <source>
        <dbReference type="ARBA" id="ARBA00022729"/>
    </source>
</evidence>
<evidence type="ECO:0000313" key="8">
    <source>
        <dbReference type="EMBL" id="GGR12107.1"/>
    </source>
</evidence>
<accession>A0A918CAU1</accession>
<reference evidence="8" key="2">
    <citation type="submission" date="2020-09" db="EMBL/GenBank/DDBJ databases">
        <authorList>
            <person name="Sun Q."/>
            <person name="Ohkuma M."/>
        </authorList>
    </citation>
    <scope>NUCLEOTIDE SEQUENCE</scope>
    <source>
        <strain evidence="8">JCM 3346</strain>
    </source>
</reference>
<evidence type="ECO:0000256" key="1">
    <source>
        <dbReference type="ARBA" id="ARBA00022512"/>
    </source>
</evidence>
<dbReference type="InterPro" id="IPR019931">
    <property type="entry name" value="LPXTG_anchor"/>
</dbReference>
<sequence>MPARRPLSAAALAVACLAAAGLVSGGAIAAAAEPAASGAFVRTATYPVFQNVPAGVDPAAATVAEISTITDDGTVVYTDALGKRIGFLDVSDPANPVGTGTVELAELGHADDQPTSVAAYGDFVLVVIDETGGDFVNPKGRVDVLRASDRSLVRSIDLGGQPDSIAISKDGAYAAIAMENQRDEEFKPAGGKKGDLPQLPAGFVQVLGLVDPADPAAWTVDAVPFVDETGAPIPVLAAAGLDTPQDPEPEYVTINSRNELAVTLQENNGVAIIDLPTLEVTRAFSAGSVAVSGIDVAKDGRIDLSGSIPATPREPDAIAWIGDDRLATANEGDWKGGTRGWTVFDAATGAVVWDAGNTFANLAVQHGLHNEDRAAKKGAEPEGIAVAEFDGVPYAFVASERSNFVAVYDVSDPASPAFRQLLFSTNGPEGILPVPERDLLVVSSETDAAAVGVRASVNLYAFGDATAQAPVGAAAQPSIVSDVVGGAPIGWSALGALAGHPTDAARVYAASDSVLSPATVFTVDVAHTPARITGSLAITEGGAPAALDVEGLAVAEDGGFWLAVEGATGAGNVLKRTDASGAVVDSFPLPAEIAAHVGKWGFEGVTTTGAGADLRVWAVLQRPLWTDPANPAAGAVEGDDVARIGRLDPATGEWSWFGYRLEHTAVAGDWLGLSEITAIDDDTFAIIERDKLNGPAAQVKRITRVDVPADASGLAGLAGALPMLEKSTAVDVLPALRATGGWTQEKLEGFATAADGALYAVTDNDGLKDATGETVFLRLGQADEVFPDDEEPQPGQASLVLGTSTVAAGGTVSVTGAGFVPGGTVRFELRSTPVALGSVEVDEAGALRFTARIPATTAPGAHRLVAIAADGSEVAAELTVTAADGTGGIDGSAGGAKGSGDGALAHTGFDGGWLAGAALLVVLGGGAALLVARRRRGEV</sequence>
<reference evidence="8" key="1">
    <citation type="journal article" date="2014" name="Int. J. Syst. Evol. Microbiol.">
        <title>Complete genome sequence of Corynebacterium casei LMG S-19264T (=DSM 44701T), isolated from a smear-ripened cheese.</title>
        <authorList>
            <consortium name="US DOE Joint Genome Institute (JGI-PGF)"/>
            <person name="Walter F."/>
            <person name="Albersmeier A."/>
            <person name="Kalinowski J."/>
            <person name="Ruckert C."/>
        </authorList>
    </citation>
    <scope>NUCLEOTIDE SEQUENCE</scope>
    <source>
        <strain evidence="8">JCM 3346</strain>
    </source>
</reference>
<dbReference type="PROSITE" id="PS51257">
    <property type="entry name" value="PROKAR_LIPOPROTEIN"/>
    <property type="match status" value="1"/>
</dbReference>
<dbReference type="AlphaFoldDB" id="A0A918CAU1"/>
<keyword evidence="5" id="KW-0812">Transmembrane</keyword>
<dbReference type="PROSITE" id="PS50847">
    <property type="entry name" value="GRAM_POS_ANCHORING"/>
    <property type="match status" value="1"/>
</dbReference>
<evidence type="ECO:0000256" key="2">
    <source>
        <dbReference type="ARBA" id="ARBA00022525"/>
    </source>
</evidence>
<dbReference type="InterPro" id="IPR011044">
    <property type="entry name" value="Quino_amine_DH_bsu"/>
</dbReference>
<dbReference type="RefSeq" id="WP_189083330.1">
    <property type="nucleotide sequence ID" value="NZ_BMRJ01000001.1"/>
</dbReference>
<dbReference type="InterPro" id="IPR015943">
    <property type="entry name" value="WD40/YVTN_repeat-like_dom_sf"/>
</dbReference>
<dbReference type="InterPro" id="IPR052956">
    <property type="entry name" value="Mesenchyme-surface_protein"/>
</dbReference>
<feature type="signal peptide" evidence="6">
    <location>
        <begin position="1"/>
        <end position="29"/>
    </location>
</feature>
<evidence type="ECO:0000313" key="9">
    <source>
        <dbReference type="Proteomes" id="UP000610303"/>
    </source>
</evidence>
<keyword evidence="3 6" id="KW-0732">Signal</keyword>
<protein>
    <recommendedName>
        <fullName evidence="7">Gram-positive cocci surface proteins LPxTG domain-containing protein</fullName>
    </recommendedName>
</protein>
<evidence type="ECO:0000256" key="4">
    <source>
        <dbReference type="ARBA" id="ARBA00023088"/>
    </source>
</evidence>
<keyword evidence="5" id="KW-1133">Transmembrane helix</keyword>
<organism evidence="8 9">
    <name type="scientific">Agromyces mediolanus</name>
    <name type="common">Corynebacterium mediolanum</name>
    <dbReference type="NCBI Taxonomy" id="41986"/>
    <lineage>
        <taxon>Bacteria</taxon>
        <taxon>Bacillati</taxon>
        <taxon>Actinomycetota</taxon>
        <taxon>Actinomycetes</taxon>
        <taxon>Micrococcales</taxon>
        <taxon>Microbacteriaceae</taxon>
        <taxon>Agromyces</taxon>
    </lineage>
</organism>
<feature type="chain" id="PRO_5038476306" description="Gram-positive cocci surface proteins LPxTG domain-containing protein" evidence="6">
    <location>
        <begin position="30"/>
        <end position="939"/>
    </location>
</feature>
<feature type="domain" description="Gram-positive cocci surface proteins LPxTG" evidence="7">
    <location>
        <begin position="904"/>
        <end position="939"/>
    </location>
</feature>
<keyword evidence="2" id="KW-0964">Secreted</keyword>
<dbReference type="EMBL" id="BMRJ01000001">
    <property type="protein sequence ID" value="GGR12107.1"/>
    <property type="molecule type" value="Genomic_DNA"/>
</dbReference>
<evidence type="ECO:0000259" key="7">
    <source>
        <dbReference type="PROSITE" id="PS50847"/>
    </source>
</evidence>
<dbReference type="SUPFAM" id="SSF50969">
    <property type="entry name" value="YVTN repeat-like/Quinoprotein amine dehydrogenase"/>
    <property type="match status" value="1"/>
</dbReference>
<dbReference type="PANTHER" id="PTHR46928">
    <property type="entry name" value="MESENCHYME-SPECIFIC CELL SURFACE GLYCOPROTEIN"/>
    <property type="match status" value="1"/>
</dbReference>
<dbReference type="Gene3D" id="2.130.10.10">
    <property type="entry name" value="YVTN repeat-like/Quinoprotein amine dehydrogenase"/>
    <property type="match status" value="2"/>
</dbReference>
<dbReference type="Pfam" id="PF13449">
    <property type="entry name" value="Phytase-like"/>
    <property type="match status" value="1"/>
</dbReference>
<gene>
    <name evidence="8" type="ORF">GCM10010196_00630</name>
</gene>
<evidence type="ECO:0000256" key="6">
    <source>
        <dbReference type="SAM" id="SignalP"/>
    </source>
</evidence>
<dbReference type="PANTHER" id="PTHR46928:SF1">
    <property type="entry name" value="MESENCHYME-SPECIFIC CELL SURFACE GLYCOPROTEIN"/>
    <property type="match status" value="1"/>
</dbReference>
<evidence type="ECO:0000256" key="5">
    <source>
        <dbReference type="SAM" id="Phobius"/>
    </source>
</evidence>